<keyword evidence="2" id="KW-1185">Reference proteome</keyword>
<dbReference type="Proteomes" id="UP000256779">
    <property type="component" value="Unassembled WGS sequence"/>
</dbReference>
<dbReference type="RefSeq" id="WP_115868247.1">
    <property type="nucleotide sequence ID" value="NZ_QREG01000009.1"/>
</dbReference>
<keyword evidence="1" id="KW-0808">Transferase</keyword>
<comment type="caution">
    <text evidence="1">The sequence shown here is derived from an EMBL/GenBank/DDBJ whole genome shotgun (WGS) entry which is preliminary data.</text>
</comment>
<gene>
    <name evidence="1" type="ORF">C7460_109137</name>
</gene>
<protein>
    <submittedName>
        <fullName evidence="1">Nucleotidyltransferase substrate binding protein (TIGR01987 family)</fullName>
    </submittedName>
</protein>
<organism evidence="1 2">
    <name type="scientific">Marinoscillum furvescens DSM 4134</name>
    <dbReference type="NCBI Taxonomy" id="1122208"/>
    <lineage>
        <taxon>Bacteria</taxon>
        <taxon>Pseudomonadati</taxon>
        <taxon>Bacteroidota</taxon>
        <taxon>Cytophagia</taxon>
        <taxon>Cytophagales</taxon>
        <taxon>Reichenbachiellaceae</taxon>
        <taxon>Marinoscillum</taxon>
    </lineage>
</organism>
<dbReference type="InterPro" id="IPR010235">
    <property type="entry name" value="HepT"/>
</dbReference>
<dbReference type="AlphaFoldDB" id="A0A3D9L2U1"/>
<dbReference type="GO" id="GO:0016740">
    <property type="term" value="F:transferase activity"/>
    <property type="evidence" value="ECO:0007669"/>
    <property type="project" value="UniProtKB-KW"/>
</dbReference>
<dbReference type="OrthoDB" id="9810452at2"/>
<dbReference type="NCBIfam" id="TIGR01987">
    <property type="entry name" value="HI0074"/>
    <property type="match status" value="1"/>
</dbReference>
<proteinExistence type="predicted"/>
<dbReference type="Gene3D" id="1.20.120.330">
    <property type="entry name" value="Nucleotidyltransferases domain 2"/>
    <property type="match status" value="1"/>
</dbReference>
<evidence type="ECO:0000313" key="2">
    <source>
        <dbReference type="Proteomes" id="UP000256779"/>
    </source>
</evidence>
<dbReference type="Pfam" id="PF08780">
    <property type="entry name" value="NTase_sub_bind"/>
    <property type="match status" value="1"/>
</dbReference>
<reference evidence="1 2" key="1">
    <citation type="submission" date="2018-07" db="EMBL/GenBank/DDBJ databases">
        <title>Genomic Encyclopedia of Type Strains, Phase IV (KMG-IV): sequencing the most valuable type-strain genomes for metagenomic binning, comparative biology and taxonomic classification.</title>
        <authorList>
            <person name="Goeker M."/>
        </authorList>
    </citation>
    <scope>NUCLEOTIDE SEQUENCE [LARGE SCALE GENOMIC DNA]</scope>
    <source>
        <strain evidence="1 2">DSM 4134</strain>
    </source>
</reference>
<accession>A0A3D9L2U1</accession>
<sequence>MSEDIRWKQRFSNFERALKRLTEAVQLSQQRELSNLEQQGMIQAFEFTHELAWKVLKDYLQYQGIMGIVGSRDAVREGFEKGLISDGTIWMEMIKSRNASSHTYNESTAEEIVSRIVTDYHNQFIDLVKKLKFL</sequence>
<name>A0A3D9L2U1_MARFU</name>
<dbReference type="EMBL" id="QREG01000009">
    <property type="protein sequence ID" value="RED98945.1"/>
    <property type="molecule type" value="Genomic_DNA"/>
</dbReference>
<evidence type="ECO:0000313" key="1">
    <source>
        <dbReference type="EMBL" id="RED98945.1"/>
    </source>
</evidence>
<dbReference type="SUPFAM" id="SSF81593">
    <property type="entry name" value="Nucleotidyltransferase substrate binding subunit/domain"/>
    <property type="match status" value="1"/>
</dbReference>